<dbReference type="Proteomes" id="UP000055590">
    <property type="component" value="Chromosome"/>
</dbReference>
<organism evidence="1 2">
    <name type="scientific">Vulgatibacter incomptus</name>
    <dbReference type="NCBI Taxonomy" id="1391653"/>
    <lineage>
        <taxon>Bacteria</taxon>
        <taxon>Pseudomonadati</taxon>
        <taxon>Myxococcota</taxon>
        <taxon>Myxococcia</taxon>
        <taxon>Myxococcales</taxon>
        <taxon>Cystobacterineae</taxon>
        <taxon>Vulgatibacteraceae</taxon>
        <taxon>Vulgatibacter</taxon>
    </lineage>
</organism>
<dbReference type="Gene3D" id="2.130.10.10">
    <property type="entry name" value="YVTN repeat-like/Quinoprotein amine dehydrogenase"/>
    <property type="match status" value="1"/>
</dbReference>
<dbReference type="SUPFAM" id="SSF50969">
    <property type="entry name" value="YVTN repeat-like/Quinoprotein amine dehydrogenase"/>
    <property type="match status" value="1"/>
</dbReference>
<dbReference type="KEGG" id="vin:AKJ08_0906"/>
<proteinExistence type="predicted"/>
<dbReference type="InterPro" id="IPR015943">
    <property type="entry name" value="WD40/YVTN_repeat-like_dom_sf"/>
</dbReference>
<dbReference type="EMBL" id="CP012332">
    <property type="protein sequence ID" value="AKU90519.1"/>
    <property type="molecule type" value="Genomic_DNA"/>
</dbReference>
<name>A0A0K1PBM0_9BACT</name>
<dbReference type="STRING" id="1391653.AKJ08_0906"/>
<dbReference type="AlphaFoldDB" id="A0A0K1PBM0"/>
<sequence length="470" mass="48081">MDGELLWLDQSLSALVAATPSSTTCTPTLGDPRGLAGIAGAALVIGVDVDGPALQRIPLSGGASSRIPLPAAFDRIAATPDGLHAVLFYDPAAPPRSGALARDLNQIAVVDLAAGKATSIAFRTGAVAPQSVAFSADGRLAAVIFDRAVALVALEDAAWLQVPLLVPPGLPLHVREALFSPEADFLFVRTAELDDVIAIRIQSAPLGATVNFLSLGGATELRAIAVPKEPGFAGFVAALYRGNAALLDAGGDTTRTAAVPLDGEPSRIADLGGGRFLLHGDPSQGSGSMYLAAWDPLTGRIAQNRLEGRIVAEPRVGAGSVFLPHLAEGAGAALSVATVEMDSVRLRLRLRPVGLSGLPTATAMSTDGETLFLGLEVERESSGAAPNGGSRKDFSGSTGAIVEIRSDDLVGGGVVLDDTFDSLGIVGGFVYALHPSPLVDLTFVPSSDLARRAARRVDGVLATGLMGCDR</sequence>
<reference evidence="1 2" key="1">
    <citation type="submission" date="2015-08" db="EMBL/GenBank/DDBJ databases">
        <authorList>
            <person name="Babu N.S."/>
            <person name="Beckwith C.J."/>
            <person name="Beseler K.G."/>
            <person name="Brison A."/>
            <person name="Carone J.V."/>
            <person name="Caskin T.P."/>
            <person name="Diamond M."/>
            <person name="Durham M.E."/>
            <person name="Foxe J.M."/>
            <person name="Go M."/>
            <person name="Henderson B.A."/>
            <person name="Jones I.B."/>
            <person name="McGettigan J.A."/>
            <person name="Micheletti S.J."/>
            <person name="Nasrallah M.E."/>
            <person name="Ortiz D."/>
            <person name="Piller C.R."/>
            <person name="Privatt S.R."/>
            <person name="Schneider S.L."/>
            <person name="Sharp S."/>
            <person name="Smith T.C."/>
            <person name="Stanton J.D."/>
            <person name="Ullery H.E."/>
            <person name="Wilson R.J."/>
            <person name="Serrano M.G."/>
            <person name="Buck G."/>
            <person name="Lee V."/>
            <person name="Wang Y."/>
            <person name="Carvalho R."/>
            <person name="Voegtly L."/>
            <person name="Shi R."/>
            <person name="Duckworth R."/>
            <person name="Johnson A."/>
            <person name="Loviza R."/>
            <person name="Walstead R."/>
            <person name="Shah Z."/>
            <person name="Kiflezghi M."/>
            <person name="Wade K."/>
            <person name="Ball S.L."/>
            <person name="Bradley K.W."/>
            <person name="Asai D.J."/>
            <person name="Bowman C.A."/>
            <person name="Russell D.A."/>
            <person name="Pope W.H."/>
            <person name="Jacobs-Sera D."/>
            <person name="Hendrix R.W."/>
            <person name="Hatfull G.F."/>
        </authorList>
    </citation>
    <scope>NUCLEOTIDE SEQUENCE [LARGE SCALE GENOMIC DNA]</scope>
    <source>
        <strain evidence="1 2">DSM 27710</strain>
    </source>
</reference>
<dbReference type="InterPro" id="IPR011044">
    <property type="entry name" value="Quino_amine_DH_bsu"/>
</dbReference>
<protein>
    <submittedName>
        <fullName evidence="1">Uncharacterized protein</fullName>
    </submittedName>
</protein>
<evidence type="ECO:0000313" key="2">
    <source>
        <dbReference type="Proteomes" id="UP000055590"/>
    </source>
</evidence>
<evidence type="ECO:0000313" key="1">
    <source>
        <dbReference type="EMBL" id="AKU90519.1"/>
    </source>
</evidence>
<accession>A0A0K1PBM0</accession>
<gene>
    <name evidence="1" type="ORF">AKJ08_0906</name>
</gene>
<keyword evidence="2" id="KW-1185">Reference proteome</keyword>